<comment type="caution">
    <text evidence="2">The sequence shown here is derived from an EMBL/GenBank/DDBJ whole genome shotgun (WGS) entry which is preliminary data.</text>
</comment>
<dbReference type="Proteomes" id="UP000518681">
    <property type="component" value="Unassembled WGS sequence"/>
</dbReference>
<proteinExistence type="predicted"/>
<organism evidence="2 3">
    <name type="scientific">Paraburkholderia fungorum</name>
    <dbReference type="NCBI Taxonomy" id="134537"/>
    <lineage>
        <taxon>Bacteria</taxon>
        <taxon>Pseudomonadati</taxon>
        <taxon>Pseudomonadota</taxon>
        <taxon>Betaproteobacteria</taxon>
        <taxon>Burkholderiales</taxon>
        <taxon>Burkholderiaceae</taxon>
        <taxon>Paraburkholderia</taxon>
    </lineage>
</organism>
<evidence type="ECO:0000313" key="3">
    <source>
        <dbReference type="Proteomes" id="UP000518681"/>
    </source>
</evidence>
<dbReference type="InterPro" id="IPR054239">
    <property type="entry name" value="DUF6966"/>
</dbReference>
<reference evidence="2 3" key="1">
    <citation type="submission" date="2020-08" db="EMBL/GenBank/DDBJ databases">
        <title>Genomic Encyclopedia of Type Strains, Phase IV (KMG-V): Genome sequencing to study the core and pangenomes of soil and plant-associated prokaryotes.</title>
        <authorList>
            <person name="Whitman W."/>
        </authorList>
    </citation>
    <scope>NUCLEOTIDE SEQUENCE [LARGE SCALE GENOMIC DNA]</scope>
    <source>
        <strain evidence="2 3">SEMIA 4013</strain>
    </source>
</reference>
<name>A0AAW3USP8_9BURK</name>
<accession>A0AAW3USP8</accession>
<sequence>MSSEIEALTEMLREAEALLRSYGQVHWADWLAKDARLIRLHDGFGVEHLLSAYGGMGSLNDVVLQRIGGGASVLVPHDDNERFAELRCEIYELAKRLNKWVNARD</sequence>
<dbReference type="RefSeq" id="WP_183797196.1">
    <property type="nucleotide sequence ID" value="NZ_CP099625.1"/>
</dbReference>
<dbReference type="AlphaFoldDB" id="A0AAW3USP8"/>
<evidence type="ECO:0000313" key="2">
    <source>
        <dbReference type="EMBL" id="MBB6201368.1"/>
    </source>
</evidence>
<gene>
    <name evidence="2" type="ORF">GGD69_002221</name>
</gene>
<feature type="domain" description="DUF6966" evidence="1">
    <location>
        <begin position="20"/>
        <end position="69"/>
    </location>
</feature>
<protein>
    <recommendedName>
        <fullName evidence="1">DUF6966 domain-containing protein</fullName>
    </recommendedName>
</protein>
<dbReference type="Pfam" id="PF22294">
    <property type="entry name" value="DUF6966"/>
    <property type="match status" value="1"/>
</dbReference>
<dbReference type="EMBL" id="JACIIK010000004">
    <property type="protein sequence ID" value="MBB6201368.1"/>
    <property type="molecule type" value="Genomic_DNA"/>
</dbReference>
<evidence type="ECO:0000259" key="1">
    <source>
        <dbReference type="Pfam" id="PF22294"/>
    </source>
</evidence>